<dbReference type="GeneID" id="37040725"/>
<dbReference type="Pfam" id="PF00022">
    <property type="entry name" value="Actin"/>
    <property type="match status" value="1"/>
</dbReference>
<evidence type="ECO:0000256" key="1">
    <source>
        <dbReference type="RuleBase" id="RU000487"/>
    </source>
</evidence>
<dbReference type="OrthoDB" id="5132116at2759"/>
<comment type="similarity">
    <text evidence="1">Belongs to the actin family.</text>
</comment>
<feature type="compositionally biased region" description="Basic and acidic residues" evidence="2">
    <location>
        <begin position="83"/>
        <end position="93"/>
    </location>
</feature>
<protein>
    <submittedName>
        <fullName evidence="3">Actin/actin-like protein</fullName>
    </submittedName>
</protein>
<dbReference type="PANTHER" id="PTHR11937">
    <property type="entry name" value="ACTIN"/>
    <property type="match status" value="1"/>
</dbReference>
<dbReference type="RefSeq" id="XP_025377561.1">
    <property type="nucleotide sequence ID" value="XM_025518809.1"/>
</dbReference>
<dbReference type="InterPro" id="IPR004000">
    <property type="entry name" value="Actin"/>
</dbReference>
<dbReference type="FunFam" id="3.30.420.40:FF:000058">
    <property type="entry name" value="Putative actin-related protein 5"/>
    <property type="match status" value="1"/>
</dbReference>
<dbReference type="InterPro" id="IPR004001">
    <property type="entry name" value="Actin_CS"/>
</dbReference>
<evidence type="ECO:0000313" key="4">
    <source>
        <dbReference type="Proteomes" id="UP000245768"/>
    </source>
</evidence>
<evidence type="ECO:0000256" key="2">
    <source>
        <dbReference type="SAM" id="MobiDB-lite"/>
    </source>
</evidence>
<keyword evidence="4" id="KW-1185">Reference proteome</keyword>
<dbReference type="AlphaFoldDB" id="A0A316YQQ4"/>
<name>A0A316YQQ4_9BASI</name>
<dbReference type="SMART" id="SM00268">
    <property type="entry name" value="ACTIN"/>
    <property type="match status" value="1"/>
</dbReference>
<dbReference type="FunCoup" id="A0A316YQQ4">
    <property type="interactions" value="169"/>
</dbReference>
<dbReference type="Proteomes" id="UP000245768">
    <property type="component" value="Unassembled WGS sequence"/>
</dbReference>
<organism evidence="3 4">
    <name type="scientific">Acaromyces ingoldii</name>
    <dbReference type="NCBI Taxonomy" id="215250"/>
    <lineage>
        <taxon>Eukaryota</taxon>
        <taxon>Fungi</taxon>
        <taxon>Dikarya</taxon>
        <taxon>Basidiomycota</taxon>
        <taxon>Ustilaginomycotina</taxon>
        <taxon>Exobasidiomycetes</taxon>
        <taxon>Exobasidiales</taxon>
        <taxon>Cryptobasidiaceae</taxon>
        <taxon>Acaromyces</taxon>
    </lineage>
</organism>
<accession>A0A316YQQ4</accession>
<gene>
    <name evidence="3" type="ORF">FA10DRAFT_229957</name>
</gene>
<dbReference type="InterPro" id="IPR043129">
    <property type="entry name" value="ATPase_NBD"/>
</dbReference>
<dbReference type="SUPFAM" id="SSF53067">
    <property type="entry name" value="Actin-like ATPase domain"/>
    <property type="match status" value="2"/>
</dbReference>
<reference evidence="3 4" key="1">
    <citation type="journal article" date="2018" name="Mol. Biol. Evol.">
        <title>Broad Genomic Sampling Reveals a Smut Pathogenic Ancestry of the Fungal Clade Ustilaginomycotina.</title>
        <authorList>
            <person name="Kijpornyongpan T."/>
            <person name="Mondo S.J."/>
            <person name="Barry K."/>
            <person name="Sandor L."/>
            <person name="Lee J."/>
            <person name="Lipzen A."/>
            <person name="Pangilinan J."/>
            <person name="LaButti K."/>
            <person name="Hainaut M."/>
            <person name="Henrissat B."/>
            <person name="Grigoriev I.V."/>
            <person name="Spatafora J.W."/>
            <person name="Aime M.C."/>
        </authorList>
    </citation>
    <scope>NUCLEOTIDE SEQUENCE [LARGE SCALE GENOMIC DNA]</scope>
    <source>
        <strain evidence="3 4">MCA 4198</strain>
    </source>
</reference>
<dbReference type="InParanoid" id="A0A316YQQ4"/>
<dbReference type="PROSITE" id="PS00432">
    <property type="entry name" value="ACTINS_2"/>
    <property type="match status" value="1"/>
</dbReference>
<evidence type="ECO:0000313" key="3">
    <source>
        <dbReference type="EMBL" id="PWN90363.1"/>
    </source>
</evidence>
<feature type="region of interest" description="Disordered" evidence="2">
    <location>
        <begin position="74"/>
        <end position="98"/>
    </location>
</feature>
<dbReference type="Gene3D" id="3.90.640.10">
    <property type="entry name" value="Actin, Chain A, domain 4"/>
    <property type="match status" value="1"/>
</dbReference>
<dbReference type="Gene3D" id="3.30.420.40">
    <property type="match status" value="3"/>
</dbReference>
<dbReference type="EMBL" id="KZ819636">
    <property type="protein sequence ID" value="PWN90363.1"/>
    <property type="molecule type" value="Genomic_DNA"/>
</dbReference>
<proteinExistence type="inferred from homology"/>
<dbReference type="CDD" id="cd13395">
    <property type="entry name" value="ASKHA_NBD_Arp4_ACTL6-like"/>
    <property type="match status" value="1"/>
</dbReference>
<dbReference type="STRING" id="215250.A0A316YQQ4"/>
<sequence>MPGIYGGDDISAIVVDPGSSSLRAGWAGEDTPRALIPSYYGWMPASDEELQMQIGSRSEAAANGDAMEGVETADGGAVEGENGETKEPGEAAVKKAGPSDWEVQKLKSESRKRFVGDSGVNIWRPDMEIGNPFEDGILTSSASLLALTRFALADSMGAETSEHPLLLTEPSWNTREAREELTEMAFEGLNVPAFYLANSTVLSSFSAGKPTALIVDVGASHSSAIPVVDGFVLRKGIQRQAGVGGDAVSRALLYDLKHSPAGSSRVGGPVDIVPQYLVKSKVPVQAGHTAVAKLREERKASTPESLHKYYEMRTLHDAKESLSMVLDLPWDEQQALSRPSRLYEFPNGYNDTFGIERYRASELLFTPQIWNGVEGVLPPAPSTQPFKPISEMIIDAIAATDVDSRATLLQNVVVVGGGASMPRFNDRLSWDLGLRAAGQKIKVHSPGNQVERRFSSWLGGSILASLGTFHQLWISKQEYDEHGSAVVHARCR</sequence>